<feature type="domain" description="Aminotransferase class I/classII large" evidence="10">
    <location>
        <begin position="29"/>
        <end position="350"/>
    </location>
</feature>
<keyword evidence="12" id="KW-1185">Reference proteome</keyword>
<dbReference type="InterPro" id="IPR015421">
    <property type="entry name" value="PyrdxlP-dep_Trfase_major"/>
</dbReference>
<evidence type="ECO:0000259" key="10">
    <source>
        <dbReference type="Pfam" id="PF00155"/>
    </source>
</evidence>
<comment type="pathway">
    <text evidence="9">Amino-acid biosynthesis; L-histidine biosynthesis; L-histidine from 5-phospho-alpha-D-ribose 1-diphosphate: step 7/9.</text>
</comment>
<dbReference type="UniPathway" id="UPA00031">
    <property type="reaction ID" value="UER00012"/>
</dbReference>
<dbReference type="eggNOG" id="COG0079">
    <property type="taxonomic scope" value="Bacteria"/>
</dbReference>
<accession>C8W1Z9</accession>
<evidence type="ECO:0000313" key="12">
    <source>
        <dbReference type="Proteomes" id="UP000002217"/>
    </source>
</evidence>
<dbReference type="PANTHER" id="PTHR42885:SF2">
    <property type="entry name" value="HISTIDINOL-PHOSPHATE AMINOTRANSFERASE"/>
    <property type="match status" value="1"/>
</dbReference>
<evidence type="ECO:0000256" key="3">
    <source>
        <dbReference type="ARBA" id="ARBA00011738"/>
    </source>
</evidence>
<comment type="similarity">
    <text evidence="2 9">Belongs to the class-II pyridoxal-phosphate-dependent aminotransferase family. Histidinol-phosphate aminotransferase subfamily.</text>
</comment>
<dbReference type="GO" id="GO:0000105">
    <property type="term" value="P:L-histidine biosynthetic process"/>
    <property type="evidence" value="ECO:0007669"/>
    <property type="project" value="UniProtKB-UniRule"/>
</dbReference>
<dbReference type="Pfam" id="PF00155">
    <property type="entry name" value="Aminotran_1_2"/>
    <property type="match status" value="1"/>
</dbReference>
<dbReference type="Gene3D" id="3.90.1150.10">
    <property type="entry name" value="Aspartate Aminotransferase, domain 1"/>
    <property type="match status" value="1"/>
</dbReference>
<proteinExistence type="inferred from homology"/>
<dbReference type="GO" id="GO:0004400">
    <property type="term" value="F:histidinol-phosphate transaminase activity"/>
    <property type="evidence" value="ECO:0007669"/>
    <property type="project" value="UniProtKB-UniRule"/>
</dbReference>
<protein>
    <recommendedName>
        <fullName evidence="9">Histidinol-phosphate aminotransferase</fullName>
        <ecNumber evidence="9">2.6.1.9</ecNumber>
    </recommendedName>
    <alternativeName>
        <fullName evidence="9">Imidazole acetol-phosphate transaminase</fullName>
    </alternativeName>
</protein>
<evidence type="ECO:0000256" key="5">
    <source>
        <dbReference type="ARBA" id="ARBA00022605"/>
    </source>
</evidence>
<dbReference type="RefSeq" id="WP_015756381.1">
    <property type="nucleotide sequence ID" value="NC_013216.1"/>
</dbReference>
<dbReference type="InterPro" id="IPR015422">
    <property type="entry name" value="PyrdxlP-dep_Trfase_small"/>
</dbReference>
<dbReference type="InterPro" id="IPR004839">
    <property type="entry name" value="Aminotransferase_I/II_large"/>
</dbReference>
<reference evidence="11 12" key="1">
    <citation type="journal article" date="2009" name="Stand. Genomic Sci.">
        <title>Complete genome sequence of Desulfotomaculum acetoxidans type strain (5575).</title>
        <authorList>
            <person name="Spring S."/>
            <person name="Lapidus A."/>
            <person name="Schroder M."/>
            <person name="Gleim D."/>
            <person name="Sims D."/>
            <person name="Meincke L."/>
            <person name="Glavina Del Rio T."/>
            <person name="Tice H."/>
            <person name="Copeland A."/>
            <person name="Cheng J.F."/>
            <person name="Lucas S."/>
            <person name="Chen F."/>
            <person name="Nolan M."/>
            <person name="Bruce D."/>
            <person name="Goodwin L."/>
            <person name="Pitluck S."/>
            <person name="Ivanova N."/>
            <person name="Mavromatis K."/>
            <person name="Mikhailova N."/>
            <person name="Pati A."/>
            <person name="Chen A."/>
            <person name="Palaniappan K."/>
            <person name="Land M."/>
            <person name="Hauser L."/>
            <person name="Chang Y.J."/>
            <person name="Jeffries C.D."/>
            <person name="Chain P."/>
            <person name="Saunders E."/>
            <person name="Brettin T."/>
            <person name="Detter J.C."/>
            <person name="Goker M."/>
            <person name="Bristow J."/>
            <person name="Eisen J.A."/>
            <person name="Markowitz V."/>
            <person name="Hugenholtz P."/>
            <person name="Kyrpides N.C."/>
            <person name="Klenk H.P."/>
            <person name="Han C."/>
        </authorList>
    </citation>
    <scope>NUCLEOTIDE SEQUENCE [LARGE SCALE GENOMIC DNA]</scope>
    <source>
        <strain evidence="12">ATCC 49208 / DSM 771 / VKM B-1644</strain>
    </source>
</reference>
<keyword evidence="4 9" id="KW-0032">Aminotransferase</keyword>
<evidence type="ECO:0000256" key="4">
    <source>
        <dbReference type="ARBA" id="ARBA00022576"/>
    </source>
</evidence>
<sequence length="357" mass="39628">MSRKFVIEDLVRPDLAQLTPYEPEIHDGVIKMDANENPYEFPGQVLEQIYKRLSSETFTRYPDPLAGELKQKLAVYAGVGPEKILAGSGSDELILNIIETLGPDAPVVVTNPTFSMYWVHSLVVGAKPLVVNRQPDFSVDIDELCRVTEQNGCKAVFLCSPNNPTGNITPLSDLARLAGRVNALVVLDEAYGEFGGETAVPLLDQYPNIVILKTFSKAFGLAGLRVGYLLADPLVIKQFLKVQQPFNVNNFSQIAAATVLDFLPLFQQRIDQIIKDREIIFQALLSITGVSEVIPSRANYIMFKTVKPADKVFQALLERKILIRNLNSPQLPGYLRVSVGTPEENKLFLQELEQVLS</sequence>
<dbReference type="InterPro" id="IPR015424">
    <property type="entry name" value="PyrdxlP-dep_Trfase"/>
</dbReference>
<feature type="modified residue" description="N6-(pyridoxal phosphate)lysine" evidence="9">
    <location>
        <position position="217"/>
    </location>
</feature>
<dbReference type="SUPFAM" id="SSF53383">
    <property type="entry name" value="PLP-dependent transferases"/>
    <property type="match status" value="1"/>
</dbReference>
<dbReference type="HOGENOM" id="CLU_017584_3_1_9"/>
<evidence type="ECO:0000256" key="2">
    <source>
        <dbReference type="ARBA" id="ARBA00007970"/>
    </source>
</evidence>
<dbReference type="HAMAP" id="MF_01023">
    <property type="entry name" value="HisC_aminotrans_2"/>
    <property type="match status" value="1"/>
</dbReference>
<evidence type="ECO:0000256" key="8">
    <source>
        <dbReference type="ARBA" id="ARBA00023102"/>
    </source>
</evidence>
<organism evidence="11 12">
    <name type="scientific">Desulfofarcimen acetoxidans (strain ATCC 49208 / DSM 771 / KCTC 5769 / VKM B-1644 / 5575)</name>
    <name type="common">Desulfotomaculum acetoxidans</name>
    <dbReference type="NCBI Taxonomy" id="485916"/>
    <lineage>
        <taxon>Bacteria</taxon>
        <taxon>Bacillati</taxon>
        <taxon>Bacillota</taxon>
        <taxon>Clostridia</taxon>
        <taxon>Eubacteriales</taxon>
        <taxon>Peptococcaceae</taxon>
        <taxon>Desulfofarcimen</taxon>
    </lineage>
</organism>
<dbReference type="PROSITE" id="PS00599">
    <property type="entry name" value="AA_TRANSFER_CLASS_2"/>
    <property type="match status" value="1"/>
</dbReference>
<dbReference type="EC" id="2.6.1.9" evidence="9"/>
<keyword evidence="5 9" id="KW-0028">Amino-acid biosynthesis</keyword>
<dbReference type="Proteomes" id="UP000002217">
    <property type="component" value="Chromosome"/>
</dbReference>
<keyword evidence="6 9" id="KW-0808">Transferase</keyword>
<dbReference type="GO" id="GO:0030170">
    <property type="term" value="F:pyridoxal phosphate binding"/>
    <property type="evidence" value="ECO:0007669"/>
    <property type="project" value="InterPro"/>
</dbReference>
<dbReference type="InterPro" id="IPR005861">
    <property type="entry name" value="HisP_aminotrans"/>
</dbReference>
<dbReference type="NCBIfam" id="TIGR01141">
    <property type="entry name" value="hisC"/>
    <property type="match status" value="1"/>
</dbReference>
<dbReference type="AlphaFoldDB" id="C8W1Z9"/>
<keyword evidence="8 9" id="KW-0368">Histidine biosynthesis</keyword>
<evidence type="ECO:0000256" key="6">
    <source>
        <dbReference type="ARBA" id="ARBA00022679"/>
    </source>
</evidence>
<evidence type="ECO:0000313" key="11">
    <source>
        <dbReference type="EMBL" id="ACV61663.1"/>
    </source>
</evidence>
<gene>
    <name evidence="9" type="primary">hisC</name>
    <name evidence="11" type="ordered locus">Dtox_0753</name>
</gene>
<dbReference type="STRING" id="485916.Dtox_0753"/>
<dbReference type="OrthoDB" id="9813612at2"/>
<comment type="catalytic activity">
    <reaction evidence="9">
        <text>L-histidinol phosphate + 2-oxoglutarate = 3-(imidazol-4-yl)-2-oxopropyl phosphate + L-glutamate</text>
        <dbReference type="Rhea" id="RHEA:23744"/>
        <dbReference type="ChEBI" id="CHEBI:16810"/>
        <dbReference type="ChEBI" id="CHEBI:29985"/>
        <dbReference type="ChEBI" id="CHEBI:57766"/>
        <dbReference type="ChEBI" id="CHEBI:57980"/>
        <dbReference type="EC" id="2.6.1.9"/>
    </reaction>
</comment>
<dbReference type="EMBL" id="CP001720">
    <property type="protein sequence ID" value="ACV61663.1"/>
    <property type="molecule type" value="Genomic_DNA"/>
</dbReference>
<evidence type="ECO:0000256" key="7">
    <source>
        <dbReference type="ARBA" id="ARBA00022898"/>
    </source>
</evidence>
<dbReference type="KEGG" id="dae:Dtox_0753"/>
<dbReference type="InterPro" id="IPR001917">
    <property type="entry name" value="Aminotrans_II_pyridoxalP_BS"/>
</dbReference>
<dbReference type="PANTHER" id="PTHR42885">
    <property type="entry name" value="HISTIDINOL-PHOSPHATE AMINOTRANSFERASE-RELATED"/>
    <property type="match status" value="1"/>
</dbReference>
<name>C8W1Z9_DESAS</name>
<dbReference type="Gene3D" id="3.40.640.10">
    <property type="entry name" value="Type I PLP-dependent aspartate aminotransferase-like (Major domain)"/>
    <property type="match status" value="1"/>
</dbReference>
<dbReference type="CDD" id="cd00609">
    <property type="entry name" value="AAT_like"/>
    <property type="match status" value="1"/>
</dbReference>
<comment type="cofactor">
    <cofactor evidence="1 9">
        <name>pyridoxal 5'-phosphate</name>
        <dbReference type="ChEBI" id="CHEBI:597326"/>
    </cofactor>
</comment>
<keyword evidence="7 9" id="KW-0663">Pyridoxal phosphate</keyword>
<comment type="subunit">
    <text evidence="3 9">Homodimer.</text>
</comment>
<evidence type="ECO:0000256" key="1">
    <source>
        <dbReference type="ARBA" id="ARBA00001933"/>
    </source>
</evidence>
<evidence type="ECO:0000256" key="9">
    <source>
        <dbReference type="HAMAP-Rule" id="MF_01023"/>
    </source>
</evidence>